<organism evidence="1 2">
    <name type="scientific">Flavonifractor plautii</name>
    <name type="common">Fusobacterium plautii</name>
    <dbReference type="NCBI Taxonomy" id="292800"/>
    <lineage>
        <taxon>Bacteria</taxon>
        <taxon>Bacillati</taxon>
        <taxon>Bacillota</taxon>
        <taxon>Clostridia</taxon>
        <taxon>Eubacteriales</taxon>
        <taxon>Oscillospiraceae</taxon>
        <taxon>Flavonifractor</taxon>
    </lineage>
</organism>
<dbReference type="EMBL" id="WKPR01000027">
    <property type="protein sequence ID" value="MSB21821.1"/>
    <property type="molecule type" value="Genomic_DNA"/>
</dbReference>
<reference evidence="1 2" key="1">
    <citation type="journal article" date="2019" name="Nat. Med.">
        <title>A library of human gut bacterial isolates paired with longitudinal multiomics data enables mechanistic microbiome research.</title>
        <authorList>
            <person name="Poyet M."/>
            <person name="Groussin M."/>
            <person name="Gibbons S.M."/>
            <person name="Avila-Pacheco J."/>
            <person name="Jiang X."/>
            <person name="Kearney S.M."/>
            <person name="Perrotta A.R."/>
            <person name="Berdy B."/>
            <person name="Zhao S."/>
            <person name="Lieberman T.D."/>
            <person name="Swanson P.K."/>
            <person name="Smith M."/>
            <person name="Roesemann S."/>
            <person name="Alexander J.E."/>
            <person name="Rich S.A."/>
            <person name="Livny J."/>
            <person name="Vlamakis H."/>
            <person name="Clish C."/>
            <person name="Bullock K."/>
            <person name="Deik A."/>
            <person name="Scott J."/>
            <person name="Pierce K.A."/>
            <person name="Xavier R.J."/>
            <person name="Alm E.J."/>
        </authorList>
    </citation>
    <scope>NUCLEOTIDE SEQUENCE [LARGE SCALE GENOMIC DNA]</scope>
    <source>
        <strain evidence="1 2">BIOML-A2</strain>
    </source>
</reference>
<evidence type="ECO:0000313" key="2">
    <source>
        <dbReference type="Proteomes" id="UP000434475"/>
    </source>
</evidence>
<sequence>MKFSIDIDPKMEPIIAARLPGFYVDARGAYGIVFRDYYICCFINSDDGSYDVTVDTISDEGDFDKNIVWDSYDDPNEAIADLRYWLKAYRVMPLR</sequence>
<dbReference type="AlphaFoldDB" id="A0A6I2R6M1"/>
<name>A0A6I2R6M1_FLAPL</name>
<comment type="caution">
    <text evidence="1">The sequence shown here is derived from an EMBL/GenBank/DDBJ whole genome shotgun (WGS) entry which is preliminary data.</text>
</comment>
<protein>
    <submittedName>
        <fullName evidence="1">Uncharacterized protein</fullName>
    </submittedName>
</protein>
<gene>
    <name evidence="1" type="ORF">GKE97_20285</name>
</gene>
<proteinExistence type="predicted"/>
<evidence type="ECO:0000313" key="1">
    <source>
        <dbReference type="EMBL" id="MSB21821.1"/>
    </source>
</evidence>
<accession>A0A6I2R6M1</accession>
<dbReference type="Proteomes" id="UP000434475">
    <property type="component" value="Unassembled WGS sequence"/>
</dbReference>
<dbReference type="RefSeq" id="WP_108981958.1">
    <property type="nucleotide sequence ID" value="NZ_JAQLWY010000025.1"/>
</dbReference>